<dbReference type="GO" id="GO:0030674">
    <property type="term" value="F:protein-macromolecule adaptor activity"/>
    <property type="evidence" value="ECO:0007669"/>
    <property type="project" value="TreeGrafter"/>
</dbReference>
<dbReference type="InterPro" id="IPR000361">
    <property type="entry name" value="ATAP_core_dom"/>
</dbReference>
<comment type="caution">
    <text evidence="2">The sequence shown here is derived from an EMBL/GenBank/DDBJ whole genome shotgun (WGS) entry which is preliminary data.</text>
</comment>
<dbReference type="AlphaFoldDB" id="A0A2H5Y7N7"/>
<dbReference type="Pfam" id="PF01521">
    <property type="entry name" value="Fe-S_biosyn"/>
    <property type="match status" value="1"/>
</dbReference>
<gene>
    <name evidence="2" type="primary">erpA</name>
    <name evidence="2" type="ORF">HRbin22_01693</name>
</gene>
<feature type="domain" description="Core" evidence="1">
    <location>
        <begin position="19"/>
        <end position="118"/>
    </location>
</feature>
<evidence type="ECO:0000313" key="3">
    <source>
        <dbReference type="Proteomes" id="UP000236642"/>
    </source>
</evidence>
<dbReference type="PANTHER" id="PTHR47265">
    <property type="entry name" value="IRON-SULFUR ASSEMBLY PROTEIN ISCA, CHLOROPLASTIC"/>
    <property type="match status" value="1"/>
</dbReference>
<sequence length="137" mass="14490">MAEELMQEEGVQVEAPVVALTEEAARKLRQIMAEKNLEGYFLRVFVAGGGCAGLQYGMGFEAQPEAEDHQTESHGIRILVDPISAMYLWGSTIDYVDALMGGGFQIHNPNAIATCGCGHSFRTQGGAAPSGGGCGCH</sequence>
<dbReference type="InterPro" id="IPR016092">
    <property type="entry name" value="ATAP"/>
</dbReference>
<dbReference type="Proteomes" id="UP000236642">
    <property type="component" value="Unassembled WGS sequence"/>
</dbReference>
<dbReference type="PANTHER" id="PTHR47265:SF1">
    <property type="entry name" value="IRON-SULFUR ASSEMBLY PROTEIN ISCA, CHLOROPLASTIC"/>
    <property type="match status" value="1"/>
</dbReference>
<name>A0A2H5Y7N7_9CHLR</name>
<reference evidence="3" key="1">
    <citation type="submission" date="2017-09" db="EMBL/GenBank/DDBJ databases">
        <title>Metaegenomics of thermophilic ammonia-oxidizing enrichment culture.</title>
        <authorList>
            <person name="Kato S."/>
            <person name="Suzuki K."/>
        </authorList>
    </citation>
    <scope>NUCLEOTIDE SEQUENCE [LARGE SCALE GENOMIC DNA]</scope>
</reference>
<proteinExistence type="predicted"/>
<accession>A0A2H5Y7N7</accession>
<dbReference type="EMBL" id="BEHY01000042">
    <property type="protein sequence ID" value="GBD09439.1"/>
    <property type="molecule type" value="Genomic_DNA"/>
</dbReference>
<dbReference type="SUPFAM" id="SSF89360">
    <property type="entry name" value="HesB-like domain"/>
    <property type="match status" value="1"/>
</dbReference>
<organism evidence="2 3">
    <name type="scientific">Candidatus Thermoflexus japonica</name>
    <dbReference type="NCBI Taxonomy" id="2035417"/>
    <lineage>
        <taxon>Bacteria</taxon>
        <taxon>Bacillati</taxon>
        <taxon>Chloroflexota</taxon>
        <taxon>Thermoflexia</taxon>
        <taxon>Thermoflexales</taxon>
        <taxon>Thermoflexaceae</taxon>
        <taxon>Thermoflexus</taxon>
    </lineage>
</organism>
<dbReference type="InterPro" id="IPR017870">
    <property type="entry name" value="FeS_cluster_insertion_CS"/>
</dbReference>
<dbReference type="InterPro" id="IPR031108">
    <property type="entry name" value="IscA_plant_cyanobact"/>
</dbReference>
<evidence type="ECO:0000259" key="1">
    <source>
        <dbReference type="Pfam" id="PF01521"/>
    </source>
</evidence>
<dbReference type="GO" id="GO:0051537">
    <property type="term" value="F:2 iron, 2 sulfur cluster binding"/>
    <property type="evidence" value="ECO:0007669"/>
    <property type="project" value="UniProtKB-ARBA"/>
</dbReference>
<dbReference type="PROSITE" id="PS01152">
    <property type="entry name" value="HESB"/>
    <property type="match status" value="1"/>
</dbReference>
<dbReference type="NCBIfam" id="TIGR00049">
    <property type="entry name" value="iron-sulfur cluster assembly accessory protein"/>
    <property type="match status" value="1"/>
</dbReference>
<evidence type="ECO:0000313" key="2">
    <source>
        <dbReference type="EMBL" id="GBD09439.1"/>
    </source>
</evidence>
<protein>
    <submittedName>
        <fullName evidence="2">Iron-sulfur cluster insertion protein ErpA</fullName>
    </submittedName>
</protein>
<dbReference type="GO" id="GO:0016226">
    <property type="term" value="P:iron-sulfur cluster assembly"/>
    <property type="evidence" value="ECO:0007669"/>
    <property type="project" value="InterPro"/>
</dbReference>
<dbReference type="Gene3D" id="2.60.300.12">
    <property type="entry name" value="HesB-like domain"/>
    <property type="match status" value="1"/>
</dbReference>
<dbReference type="InterPro" id="IPR035903">
    <property type="entry name" value="HesB-like_dom_sf"/>
</dbReference>